<protein>
    <submittedName>
        <fullName evidence="2">D-serine deaminase-like pyridoxal phosphate-dependent protein</fullName>
    </submittedName>
</protein>
<dbReference type="Proteomes" id="UP000584374">
    <property type="component" value="Unassembled WGS sequence"/>
</dbReference>
<proteinExistence type="predicted"/>
<dbReference type="SUPFAM" id="SSF51419">
    <property type="entry name" value="PLP-binding barrel"/>
    <property type="match status" value="1"/>
</dbReference>
<dbReference type="InterPro" id="IPR029066">
    <property type="entry name" value="PLP-binding_barrel"/>
</dbReference>
<dbReference type="PANTHER" id="PTHR28004:SF8">
    <property type="entry name" value="D-SERINE DEAMINASE"/>
    <property type="match status" value="1"/>
</dbReference>
<accession>A0A840Q7I4</accession>
<reference evidence="2 3" key="1">
    <citation type="submission" date="2020-08" db="EMBL/GenBank/DDBJ databases">
        <title>Sequencing the genomes of 1000 actinobacteria strains.</title>
        <authorList>
            <person name="Klenk H.-P."/>
        </authorList>
    </citation>
    <scope>NUCLEOTIDE SEQUENCE [LARGE SCALE GENOMIC DNA]</scope>
    <source>
        <strain evidence="2 3">DSM 45584</strain>
    </source>
</reference>
<gene>
    <name evidence="2" type="ORF">BJ970_004188</name>
</gene>
<evidence type="ECO:0000313" key="2">
    <source>
        <dbReference type="EMBL" id="MBB5156654.1"/>
    </source>
</evidence>
<name>A0A840Q7I4_9PSEU</name>
<sequence>MYRAFGVDRILLANQLLDPNGLAWLADELNADPEFWFGCFVDSVRGAHLMAEALARHGASRPVDVLVELANDGARTGARTLAEASEVADAVLRNPMLRLVGVGGYEGAVAHDVSEQALSAVDGYLRRLRKLVAELAESGHFSGLDEVLVTCGGSAYFDQVAEAFTEPWPTGLPVVPVLRSGGYLLHDDGFYLIDLVRTFF</sequence>
<organism evidence="2 3">
    <name type="scientific">Saccharopolyspora phatthalungensis</name>
    <dbReference type="NCBI Taxonomy" id="664693"/>
    <lineage>
        <taxon>Bacteria</taxon>
        <taxon>Bacillati</taxon>
        <taxon>Actinomycetota</taxon>
        <taxon>Actinomycetes</taxon>
        <taxon>Pseudonocardiales</taxon>
        <taxon>Pseudonocardiaceae</taxon>
        <taxon>Saccharopolyspora</taxon>
    </lineage>
</organism>
<dbReference type="InterPro" id="IPR051466">
    <property type="entry name" value="D-amino_acid_metab_enzyme"/>
</dbReference>
<dbReference type="AlphaFoldDB" id="A0A840Q7I4"/>
<dbReference type="PANTHER" id="PTHR28004">
    <property type="entry name" value="ZGC:162816-RELATED"/>
    <property type="match status" value="1"/>
</dbReference>
<keyword evidence="3" id="KW-1185">Reference proteome</keyword>
<dbReference type="EMBL" id="JACHIW010000001">
    <property type="protein sequence ID" value="MBB5156654.1"/>
    <property type="molecule type" value="Genomic_DNA"/>
</dbReference>
<feature type="domain" description="Alanine racemase N-terminal" evidence="1">
    <location>
        <begin position="28"/>
        <end position="142"/>
    </location>
</feature>
<dbReference type="Pfam" id="PF01168">
    <property type="entry name" value="Ala_racemase_N"/>
    <property type="match status" value="1"/>
</dbReference>
<evidence type="ECO:0000313" key="3">
    <source>
        <dbReference type="Proteomes" id="UP000584374"/>
    </source>
</evidence>
<comment type="caution">
    <text evidence="2">The sequence shown here is derived from an EMBL/GenBank/DDBJ whole genome shotgun (WGS) entry which is preliminary data.</text>
</comment>
<evidence type="ECO:0000259" key="1">
    <source>
        <dbReference type="Pfam" id="PF01168"/>
    </source>
</evidence>
<dbReference type="InterPro" id="IPR001608">
    <property type="entry name" value="Ala_racemase_N"/>
</dbReference>
<dbReference type="Gene3D" id="3.20.20.10">
    <property type="entry name" value="Alanine racemase"/>
    <property type="match status" value="1"/>
</dbReference>